<keyword evidence="1" id="KW-1133">Transmembrane helix</keyword>
<sequence>MSEFEINTLLNNGLIQQALYAFAFLFATWFAGRCAVVTNETGNANIISKIAISGFGLSSIWFLNLQFNYVDFHLKGYAHALYNLKESGAEISTRGESAIELFGRGNASDVPGLSIIPADPVAIVFIASLTLIILSIIWMGGSNND</sequence>
<feature type="transmembrane region" description="Helical" evidence="1">
    <location>
        <begin position="50"/>
        <end position="67"/>
    </location>
</feature>
<keyword evidence="1" id="KW-0812">Transmembrane</keyword>
<proteinExistence type="predicted"/>
<feature type="transmembrane region" description="Helical" evidence="1">
    <location>
        <begin position="121"/>
        <end position="141"/>
    </location>
</feature>
<feature type="transmembrane region" description="Helical" evidence="1">
    <location>
        <begin position="18"/>
        <end position="38"/>
    </location>
</feature>
<dbReference type="AlphaFoldDB" id="A0A381W2N6"/>
<evidence type="ECO:0000313" key="2">
    <source>
        <dbReference type="EMBL" id="SVA46742.1"/>
    </source>
</evidence>
<organism evidence="2">
    <name type="scientific">marine metagenome</name>
    <dbReference type="NCBI Taxonomy" id="408172"/>
    <lineage>
        <taxon>unclassified sequences</taxon>
        <taxon>metagenomes</taxon>
        <taxon>ecological metagenomes</taxon>
    </lineage>
</organism>
<protein>
    <submittedName>
        <fullName evidence="2">Uncharacterized protein</fullName>
    </submittedName>
</protein>
<name>A0A381W2N6_9ZZZZ</name>
<accession>A0A381W2N6</accession>
<evidence type="ECO:0000256" key="1">
    <source>
        <dbReference type="SAM" id="Phobius"/>
    </source>
</evidence>
<reference evidence="2" key="1">
    <citation type="submission" date="2018-05" db="EMBL/GenBank/DDBJ databases">
        <authorList>
            <person name="Lanie J.A."/>
            <person name="Ng W.-L."/>
            <person name="Kazmierczak K.M."/>
            <person name="Andrzejewski T.M."/>
            <person name="Davidsen T.M."/>
            <person name="Wayne K.J."/>
            <person name="Tettelin H."/>
            <person name="Glass J.I."/>
            <person name="Rusch D."/>
            <person name="Podicherti R."/>
            <person name="Tsui H.-C.T."/>
            <person name="Winkler M.E."/>
        </authorList>
    </citation>
    <scope>NUCLEOTIDE SEQUENCE</scope>
</reference>
<gene>
    <name evidence="2" type="ORF">METZ01_LOCUS99596</name>
</gene>
<keyword evidence="1" id="KW-0472">Membrane</keyword>
<dbReference type="EMBL" id="UINC01010515">
    <property type="protein sequence ID" value="SVA46742.1"/>
    <property type="molecule type" value="Genomic_DNA"/>
</dbReference>